<keyword evidence="1" id="KW-0560">Oxidoreductase</keyword>
<gene>
    <name evidence="3" type="ORF">SAMN05421664_2972</name>
</gene>
<dbReference type="GO" id="GO:0003955">
    <property type="term" value="F:NAD(P)H dehydrogenase (quinone) activity"/>
    <property type="evidence" value="ECO:0007669"/>
    <property type="project" value="TreeGrafter"/>
</dbReference>
<dbReference type="Pfam" id="PF02525">
    <property type="entry name" value="Flavodoxin_2"/>
    <property type="match status" value="1"/>
</dbReference>
<dbReference type="InterPro" id="IPR003680">
    <property type="entry name" value="Flavodoxin_fold"/>
</dbReference>
<dbReference type="GO" id="GO:0010181">
    <property type="term" value="F:FMN binding"/>
    <property type="evidence" value="ECO:0007669"/>
    <property type="project" value="TreeGrafter"/>
</dbReference>
<evidence type="ECO:0000313" key="3">
    <source>
        <dbReference type="EMBL" id="SDQ98224.1"/>
    </source>
</evidence>
<dbReference type="SUPFAM" id="SSF54427">
    <property type="entry name" value="NTF2-like"/>
    <property type="match status" value="1"/>
</dbReference>
<accession>A0A1H1FBT2</accession>
<evidence type="ECO:0000313" key="4">
    <source>
        <dbReference type="Proteomes" id="UP000199627"/>
    </source>
</evidence>
<dbReference type="InterPro" id="IPR046980">
    <property type="entry name" value="KefG/KefF"/>
</dbReference>
<name>A0A1H1FBT2_9FLAO</name>
<dbReference type="STRING" id="311333.SAMN05421664_2972"/>
<protein>
    <submittedName>
        <fullName evidence="3">Putative NADPH-quinone reductase (Modulator of drug activity B)</fullName>
    </submittedName>
</protein>
<feature type="domain" description="Flavodoxin-like fold" evidence="2">
    <location>
        <begin position="1"/>
        <end position="158"/>
    </location>
</feature>
<dbReference type="InterPro" id="IPR032710">
    <property type="entry name" value="NTF2-like_dom_sf"/>
</dbReference>
<organism evidence="3 4">
    <name type="scientific">Chryseobacterium soldanellicola</name>
    <dbReference type="NCBI Taxonomy" id="311333"/>
    <lineage>
        <taxon>Bacteria</taxon>
        <taxon>Pseudomonadati</taxon>
        <taxon>Bacteroidota</taxon>
        <taxon>Flavobacteriia</taxon>
        <taxon>Flavobacteriales</taxon>
        <taxon>Weeksellaceae</taxon>
        <taxon>Chryseobacterium group</taxon>
        <taxon>Chryseobacterium</taxon>
    </lineage>
</organism>
<dbReference type="OrthoDB" id="652200at2"/>
<evidence type="ECO:0000259" key="2">
    <source>
        <dbReference type="Pfam" id="PF02525"/>
    </source>
</evidence>
<dbReference type="Proteomes" id="UP000199627">
    <property type="component" value="Unassembled WGS sequence"/>
</dbReference>
<dbReference type="Gene3D" id="3.40.50.360">
    <property type="match status" value="1"/>
</dbReference>
<dbReference type="EMBL" id="FNKL01000004">
    <property type="protein sequence ID" value="SDQ98224.1"/>
    <property type="molecule type" value="Genomic_DNA"/>
</dbReference>
<dbReference type="InterPro" id="IPR029039">
    <property type="entry name" value="Flavoprotein-like_sf"/>
</dbReference>
<dbReference type="PANTHER" id="PTHR47307">
    <property type="entry name" value="GLUTATHIONE-REGULATED POTASSIUM-EFFLUX SYSTEM ANCILLARY PROTEIN KEFG"/>
    <property type="match status" value="1"/>
</dbReference>
<evidence type="ECO:0000256" key="1">
    <source>
        <dbReference type="ARBA" id="ARBA00023002"/>
    </source>
</evidence>
<dbReference type="AlphaFoldDB" id="A0A1H1FBT2"/>
<sequence length="314" mass="36648">MKTLIVLSHPDLEQSVANKNIIRHLQEDVKNIEIRHLEKLYPDFNIDVQAEQNALLSADIIIFQYPFYWYSSPAALKQWIDKVLTFGFAYGVGGNKLKGKNFLLSVTLGGPTESYTPLGYNKFTLDEFIKPIQQTAYMTEMIYHGSIHTNRNVYVEGMLNSKSEIRVNAKNHANQISDFIETLRKGNTHKIETFMKKWFEHFDQLDENGFFLQYLSSDLKMQIPDHNEFIGHDGFNKWYNEAKTNFIGLTAHHLSNIEIIETSKNFFEITFNVRYVAQTKDNNIDIFLKESWQLVWNTVSERPLISEYLVTQIK</sequence>
<keyword evidence="4" id="KW-1185">Reference proteome</keyword>
<dbReference type="PANTHER" id="PTHR47307:SF1">
    <property type="entry name" value="GLUTATHIONE-REGULATED POTASSIUM-EFFLUX SYSTEM ANCILLARY PROTEIN KEFG"/>
    <property type="match status" value="1"/>
</dbReference>
<dbReference type="SUPFAM" id="SSF52218">
    <property type="entry name" value="Flavoproteins"/>
    <property type="match status" value="1"/>
</dbReference>
<reference evidence="4" key="1">
    <citation type="submission" date="2016-10" db="EMBL/GenBank/DDBJ databases">
        <authorList>
            <person name="Varghese N."/>
            <person name="Submissions S."/>
        </authorList>
    </citation>
    <scope>NUCLEOTIDE SEQUENCE [LARGE SCALE GENOMIC DNA]</scope>
    <source>
        <strain evidence="4">DSM 17072</strain>
    </source>
</reference>
<proteinExistence type="predicted"/>
<dbReference type="RefSeq" id="WP_089756497.1">
    <property type="nucleotide sequence ID" value="NZ_FNKL01000004.1"/>
</dbReference>
<dbReference type="GO" id="GO:0009055">
    <property type="term" value="F:electron transfer activity"/>
    <property type="evidence" value="ECO:0007669"/>
    <property type="project" value="TreeGrafter"/>
</dbReference>